<evidence type="ECO:0000313" key="1">
    <source>
        <dbReference type="EMBL" id="OIQ90479.1"/>
    </source>
</evidence>
<sequence length="180" mass="20268">MVRRPSIRVVAFVAIFVLAPLLAAYHLFRRSTLPPDREAVAYFKNHRKDFDAIASILEKNRAITFCATYETDVSISGPEASRLRWDCMKWLWRSGAKSFVNDRDGGCVQITVWGFGCAICADDWEGFDFFEPTSSVLRYAAILPSLEDKAIPHGRRGGLEPGLYLKPLGGGWYIFRIEGS</sequence>
<protein>
    <submittedName>
        <fullName evidence="1">Uncharacterized protein</fullName>
    </submittedName>
</protein>
<name>A0A1J5REQ3_9ZZZZ</name>
<accession>A0A1J5REQ3</accession>
<comment type="caution">
    <text evidence="1">The sequence shown here is derived from an EMBL/GenBank/DDBJ whole genome shotgun (WGS) entry which is preliminary data.</text>
</comment>
<dbReference type="EMBL" id="MLJW01000290">
    <property type="protein sequence ID" value="OIQ90479.1"/>
    <property type="molecule type" value="Genomic_DNA"/>
</dbReference>
<dbReference type="AlphaFoldDB" id="A0A1J5REQ3"/>
<reference evidence="1" key="1">
    <citation type="submission" date="2016-10" db="EMBL/GenBank/DDBJ databases">
        <title>Sequence of Gallionella enrichment culture.</title>
        <authorList>
            <person name="Poehlein A."/>
            <person name="Muehling M."/>
            <person name="Daniel R."/>
        </authorList>
    </citation>
    <scope>NUCLEOTIDE SEQUENCE</scope>
</reference>
<proteinExistence type="predicted"/>
<gene>
    <name evidence="1" type="ORF">GALL_276180</name>
</gene>
<organism evidence="1">
    <name type="scientific">mine drainage metagenome</name>
    <dbReference type="NCBI Taxonomy" id="410659"/>
    <lineage>
        <taxon>unclassified sequences</taxon>
        <taxon>metagenomes</taxon>
        <taxon>ecological metagenomes</taxon>
    </lineage>
</organism>